<gene>
    <name evidence="6" type="ORF">GH741_10425</name>
</gene>
<dbReference type="InterPro" id="IPR002678">
    <property type="entry name" value="DUF34/NIF3"/>
</dbReference>
<feature type="binding site" evidence="5">
    <location>
        <position position="68"/>
    </location>
    <ligand>
        <name>a divalent metal cation</name>
        <dbReference type="ChEBI" id="CHEBI:60240"/>
        <label>1</label>
    </ligand>
</feature>
<dbReference type="FunFam" id="3.40.1390.30:FF:000001">
    <property type="entry name" value="GTP cyclohydrolase 1 type 2"/>
    <property type="match status" value="1"/>
</dbReference>
<dbReference type="Proteomes" id="UP000799092">
    <property type="component" value="Unassembled WGS sequence"/>
</dbReference>
<organism evidence="6 7">
    <name type="scientific">Aquibacillus halophilus</name>
    <dbReference type="NCBI Taxonomy" id="930132"/>
    <lineage>
        <taxon>Bacteria</taxon>
        <taxon>Bacillati</taxon>
        <taxon>Bacillota</taxon>
        <taxon>Bacilli</taxon>
        <taxon>Bacillales</taxon>
        <taxon>Bacillaceae</taxon>
        <taxon>Aquibacillus</taxon>
    </lineage>
</organism>
<dbReference type="InterPro" id="IPR017221">
    <property type="entry name" value="DUF34/NIF3_bac"/>
</dbReference>
<evidence type="ECO:0000313" key="7">
    <source>
        <dbReference type="Proteomes" id="UP000799092"/>
    </source>
</evidence>
<evidence type="ECO:0000256" key="1">
    <source>
        <dbReference type="ARBA" id="ARBA00006964"/>
    </source>
</evidence>
<evidence type="ECO:0000256" key="4">
    <source>
        <dbReference type="PIRNR" id="PIRNR037489"/>
    </source>
</evidence>
<dbReference type="FunFam" id="3.30.70.120:FF:000006">
    <property type="entry name" value="GTP cyclohydrolase 1 type 2 homolog"/>
    <property type="match status" value="1"/>
</dbReference>
<dbReference type="PIRSF" id="PIRSF037489">
    <property type="entry name" value="UCP037489_NIF3_YqfO"/>
    <property type="match status" value="1"/>
</dbReference>
<comment type="similarity">
    <text evidence="1 4">Belongs to the GTP cyclohydrolase I type 2/NIF3 family.</text>
</comment>
<evidence type="ECO:0000256" key="3">
    <source>
        <dbReference type="ARBA" id="ARBA00022723"/>
    </source>
</evidence>
<dbReference type="RefSeq" id="WP_153736727.1">
    <property type="nucleotide sequence ID" value="NZ_WJNG01000007.1"/>
</dbReference>
<dbReference type="NCBIfam" id="TIGR00486">
    <property type="entry name" value="YbgI_SA1388"/>
    <property type="match status" value="1"/>
</dbReference>
<feature type="binding site" evidence="5">
    <location>
        <position position="69"/>
    </location>
    <ligand>
        <name>a divalent metal cation</name>
        <dbReference type="ChEBI" id="CHEBI:60240"/>
        <label>1</label>
    </ligand>
</feature>
<keyword evidence="7" id="KW-1185">Reference proteome</keyword>
<feature type="binding site" evidence="5">
    <location>
        <position position="336"/>
    </location>
    <ligand>
        <name>a divalent metal cation</name>
        <dbReference type="ChEBI" id="CHEBI:60240"/>
        <label>1</label>
    </ligand>
</feature>
<comment type="caution">
    <text evidence="6">The sequence shown here is derived from an EMBL/GenBank/DDBJ whole genome shotgun (WGS) entry which is preliminary data.</text>
</comment>
<protein>
    <recommendedName>
        <fullName evidence="2 4">GTP cyclohydrolase 1 type 2 homolog</fullName>
    </recommendedName>
</protein>
<sequence>MTKTTKVQDIVNIFESWVPKKLAYDWDNVGIQVGSLQQSVKKVMVTLDVLENVVDEAIEQKVDLIIAHHPLLFKSLKQINLDQTSGRIIEKLIKNDITVYAAHTNLDIVSGGVNDILTDKLSISNTEVLVEDELEKLYKLIVYVPKESSEQLKDALGNAGAGHIGLYSHCMFTTDGEGSFKPLEGSKPFLGSQGVVERVDEVKVETIIAHSKLSEVLSAMQDNHPYEEVAYDLIPLANKGKPIGAGRIGSLISEITLREFCENIKSVLEIPSLRVTGDLNQKVKRIAVLGGSGKAFIEHAKRKGADVYITGDMTFHEAQDAWQMGLNVVDPGHYIEKVMKQAVKSFLDSKCENAGIEVVISREITDPFQFL</sequence>
<feature type="binding site" evidence="5">
    <location>
        <position position="107"/>
    </location>
    <ligand>
        <name>a divalent metal cation</name>
        <dbReference type="ChEBI" id="CHEBI:60240"/>
        <label>1</label>
    </ligand>
</feature>
<feature type="binding site" evidence="5">
    <location>
        <position position="333"/>
    </location>
    <ligand>
        <name>a divalent metal cation</name>
        <dbReference type="ChEBI" id="CHEBI:60240"/>
        <label>1</label>
    </ligand>
</feature>
<dbReference type="Pfam" id="PF01784">
    <property type="entry name" value="DUF34_NIF3"/>
    <property type="match status" value="1"/>
</dbReference>
<dbReference type="GO" id="GO:0046872">
    <property type="term" value="F:metal ion binding"/>
    <property type="evidence" value="ECO:0007669"/>
    <property type="project" value="UniProtKB-UniRule"/>
</dbReference>
<dbReference type="EMBL" id="WJNG01000007">
    <property type="protein sequence ID" value="MRH43100.1"/>
    <property type="molecule type" value="Genomic_DNA"/>
</dbReference>
<dbReference type="AlphaFoldDB" id="A0A6A8DCX1"/>
<evidence type="ECO:0000313" key="6">
    <source>
        <dbReference type="EMBL" id="MRH43100.1"/>
    </source>
</evidence>
<keyword evidence="3 4" id="KW-0479">Metal-binding</keyword>
<proteinExistence type="inferred from homology"/>
<dbReference type="PANTHER" id="PTHR13799:SF14">
    <property type="entry name" value="GTP CYCLOHYDROLASE 1 TYPE 2 HOMOLOG"/>
    <property type="match status" value="1"/>
</dbReference>
<evidence type="ECO:0000256" key="2">
    <source>
        <dbReference type="ARBA" id="ARBA00022112"/>
    </source>
</evidence>
<dbReference type="Gene3D" id="3.30.70.120">
    <property type="match status" value="1"/>
</dbReference>
<dbReference type="OrthoDB" id="9792792at2"/>
<dbReference type="InterPro" id="IPR015867">
    <property type="entry name" value="N-reg_PII/ATP_PRibTrfase_C"/>
</dbReference>
<reference evidence="6" key="1">
    <citation type="submission" date="2019-11" db="EMBL/GenBank/DDBJ databases">
        <authorList>
            <person name="Li J."/>
        </authorList>
    </citation>
    <scope>NUCLEOTIDE SEQUENCE</scope>
    <source>
        <strain evidence="6">B6B</strain>
    </source>
</reference>
<accession>A0A6A8DCX1</accession>
<dbReference type="Gene3D" id="3.40.1390.30">
    <property type="entry name" value="NIF3 (NGG1p interacting factor 3)-like"/>
    <property type="match status" value="2"/>
</dbReference>
<dbReference type="PANTHER" id="PTHR13799">
    <property type="entry name" value="NGG1 INTERACTING FACTOR 3"/>
    <property type="match status" value="1"/>
</dbReference>
<name>A0A6A8DCX1_9BACI</name>
<dbReference type="InterPro" id="IPR036069">
    <property type="entry name" value="DUF34/NIF3_sf"/>
</dbReference>
<dbReference type="SUPFAM" id="SSF102705">
    <property type="entry name" value="NIF3 (NGG1p interacting factor 3)-like"/>
    <property type="match status" value="1"/>
</dbReference>
<evidence type="ECO:0000256" key="5">
    <source>
        <dbReference type="PIRSR" id="PIRSR602678-1"/>
    </source>
</evidence>
<dbReference type="GO" id="GO:0005737">
    <property type="term" value="C:cytoplasm"/>
    <property type="evidence" value="ECO:0007669"/>
    <property type="project" value="TreeGrafter"/>
</dbReference>